<feature type="coiled-coil region" evidence="6">
    <location>
        <begin position="9"/>
        <end position="85"/>
    </location>
</feature>
<dbReference type="PANTHER" id="PTHR37739">
    <property type="entry name" value="KINESIN-LIKE PROTEIN KIN-12D"/>
    <property type="match status" value="1"/>
</dbReference>
<dbReference type="GO" id="GO:0005524">
    <property type="term" value="F:ATP binding"/>
    <property type="evidence" value="ECO:0007669"/>
    <property type="project" value="UniProtKB-KW"/>
</dbReference>
<evidence type="ECO:0000256" key="7">
    <source>
        <dbReference type="SAM" id="MobiDB-lite"/>
    </source>
</evidence>
<dbReference type="GO" id="GO:0005874">
    <property type="term" value="C:microtubule"/>
    <property type="evidence" value="ECO:0007669"/>
    <property type="project" value="UniProtKB-KW"/>
</dbReference>
<evidence type="ECO:0000256" key="6">
    <source>
        <dbReference type="SAM" id="Coils"/>
    </source>
</evidence>
<feature type="coiled-coil region" evidence="6">
    <location>
        <begin position="452"/>
        <end position="546"/>
    </location>
</feature>
<keyword evidence="4 6" id="KW-0175">Coiled coil</keyword>
<feature type="coiled-coil region" evidence="6">
    <location>
        <begin position="1387"/>
        <end position="1414"/>
    </location>
</feature>
<feature type="coiled-coil region" evidence="6">
    <location>
        <begin position="886"/>
        <end position="958"/>
    </location>
</feature>
<dbReference type="Proteomes" id="UP000015453">
    <property type="component" value="Unassembled WGS sequence"/>
</dbReference>
<accession>S8CC35</accession>
<feature type="coiled-coil region" evidence="6">
    <location>
        <begin position="1187"/>
        <end position="1221"/>
    </location>
</feature>
<evidence type="ECO:0000313" key="8">
    <source>
        <dbReference type="EMBL" id="EPS64519.1"/>
    </source>
</evidence>
<evidence type="ECO:0000313" key="9">
    <source>
        <dbReference type="Proteomes" id="UP000015453"/>
    </source>
</evidence>
<dbReference type="PANTHER" id="PTHR37739:SF8">
    <property type="entry name" value="KINESIN-LIKE PROTEIN KIN-12D"/>
    <property type="match status" value="1"/>
</dbReference>
<evidence type="ECO:0000256" key="1">
    <source>
        <dbReference type="ARBA" id="ARBA00022701"/>
    </source>
</evidence>
<name>S8CC35_9LAMI</name>
<feature type="compositionally biased region" description="Low complexity" evidence="7">
    <location>
        <begin position="1421"/>
        <end position="1440"/>
    </location>
</feature>
<protein>
    <submittedName>
        <fullName evidence="8">Uncharacterized protein</fullName>
    </submittedName>
</protein>
<keyword evidence="1" id="KW-0493">Microtubule</keyword>
<dbReference type="OrthoDB" id="3176171at2759"/>
<comment type="caution">
    <text evidence="8">The sequence shown here is derived from an EMBL/GenBank/DDBJ whole genome shotgun (WGS) entry which is preliminary data.</text>
</comment>
<proteinExistence type="predicted"/>
<feature type="coiled-coil region" evidence="6">
    <location>
        <begin position="1058"/>
        <end position="1151"/>
    </location>
</feature>
<keyword evidence="5" id="KW-0505">Motor protein</keyword>
<evidence type="ECO:0000256" key="2">
    <source>
        <dbReference type="ARBA" id="ARBA00022741"/>
    </source>
</evidence>
<keyword evidence="2" id="KW-0547">Nucleotide-binding</keyword>
<keyword evidence="3" id="KW-0067">ATP-binding</keyword>
<evidence type="ECO:0000256" key="4">
    <source>
        <dbReference type="ARBA" id="ARBA00023054"/>
    </source>
</evidence>
<organism evidence="8 9">
    <name type="scientific">Genlisea aurea</name>
    <dbReference type="NCBI Taxonomy" id="192259"/>
    <lineage>
        <taxon>Eukaryota</taxon>
        <taxon>Viridiplantae</taxon>
        <taxon>Streptophyta</taxon>
        <taxon>Embryophyta</taxon>
        <taxon>Tracheophyta</taxon>
        <taxon>Spermatophyta</taxon>
        <taxon>Magnoliopsida</taxon>
        <taxon>eudicotyledons</taxon>
        <taxon>Gunneridae</taxon>
        <taxon>Pentapetalae</taxon>
        <taxon>asterids</taxon>
        <taxon>lamiids</taxon>
        <taxon>Lamiales</taxon>
        <taxon>Lentibulariaceae</taxon>
        <taxon>Genlisea</taxon>
    </lineage>
</organism>
<reference evidence="8 9" key="1">
    <citation type="journal article" date="2013" name="BMC Genomics">
        <title>The miniature genome of a carnivorous plant Genlisea aurea contains a low number of genes and short non-coding sequences.</title>
        <authorList>
            <person name="Leushkin E.V."/>
            <person name="Sutormin R.A."/>
            <person name="Nabieva E.R."/>
            <person name="Penin A.A."/>
            <person name="Kondrashov A.S."/>
            <person name="Logacheva M.D."/>
        </authorList>
    </citation>
    <scope>NUCLEOTIDE SEQUENCE [LARGE SCALE GENOMIC DNA]</scope>
</reference>
<feature type="region of interest" description="Disordered" evidence="7">
    <location>
        <begin position="1415"/>
        <end position="1440"/>
    </location>
</feature>
<feature type="coiled-coil region" evidence="6">
    <location>
        <begin position="1278"/>
        <end position="1340"/>
    </location>
</feature>
<dbReference type="InterPro" id="IPR044986">
    <property type="entry name" value="KIF15/KIN-12"/>
</dbReference>
<keyword evidence="9" id="KW-1185">Reference proteome</keyword>
<gene>
    <name evidence="8" type="ORF">M569_10262</name>
</gene>
<feature type="coiled-coil region" evidence="6">
    <location>
        <begin position="1536"/>
        <end position="1681"/>
    </location>
</feature>
<sequence length="1762" mass="201024">MEEARKQVEAETVEVIVCLQEELSDLQQEVENRKVKETESMEKLELLRTDMEILEGQLFSKIQENEELAGMLEEKENQIRMLMEECGLVAISKIEGNLHRGNEALKDASEQIDGICSSISHKETFVSRQFGRIKACIMEKELLIEDLNKCLKDAVEKKDGMDVRLRSLREAAMAMIVTHQQECSEKDREILLLLKTELDNKEANVKKLLGTTKNGQNQIELASLCATAALVLVNRLWEVNSYHEDALDNKEIQLRELKDIVSQKDALLHDQLFVIDEGSKQIHSVKTELEASEECCKKLKLQLSEEHKKVEALLVALGNSEENRTLETQEKIKELNSGVSTLMSCMNQIATNKSSDPLENKLENSIGFPGKNECQTGVCASIDSRNERNDAILTMKRETEFALQTLQHLQMQMDELSAEKAEISETEKCNLKNIESLTKQASLLKYSIENFGAELEIRANALDAKLEKVEEMVRELFIYVSQQREIMEKEIDDAKAHAEQKVLEASCILEKFEEIQETVREADITINELMIANESLKLTAQELRQKESDFNHQRSTLLDEVKSLKMSHMQKDHKYKILDSKYGTDFVLIKGMFSELEDALSSSQASADKEWASASLDHAGMKSQLQKLSESFKGMLEEVWSEVIINDCAASVLHICLLGSLLEKVAGLNAENGLLLHDLSESNSLVSKLQEHNFRSRKELEMNSAIKRVLVADIQNSYSRVSREIGEALKLTSFKKKIQDLQLLEEKILQRHEDLVCELCEMMKELDLCTGTVIASSLDQERLVKERDAQLQYQEEIFMVEAFAKDIDFLILSTELNQMYLLKENTQEDCTSSFEVMEHLKKDMVLKGIEAACREMVLLDWERENKVLLKDLEMKEVALQSSSVHITELCQKIQVLQNDVSSSKNESNRLVSELEKKNEKVLRMSCLENENEMLQHQLDKCKEECAALAQELEDRKTDFDVEDRSYREKVAALENCIVRLEADLCLAKTRVEENDMFRNEFRCLEVNMMEKGILLAENVDEVSSKVLNFVDENIDRVDDAFQKIVDAIERADIFTVQFEFVENLARELNSKIQSLETDLWRKDEVLRGLLFDLSLLQESASKSKDKKDEMEQLQASLTALEELFQSKSRELEQAVSEAQILEAQLHEKTSQISAIELDRANDHEVIISLSEKNAELLVSAKEALDGKASVQMELSEARLKIENLETEISEMETAMVQMSSTTESLKMELDAITCQRDDLDEKLCTKTEELKLARALAEDNETAALEAQEIAEFQKVHAEEKEEEVRLLEKSIQELECTINVLEHKVDIVKGEAERQSLQREELELELLGVKEQMQNVESKDLDIKRCADKKEKSLQDSVLRVQLLEKEIAARDNEISQCKAHISELNLHAEAQANEYKQKFKALEIMVEQLKSEVPTNIQSTSSSSNKLGSASKPKGSGSPFKCMGLGLVQQLKSEKDEELSAGRQRIDELETLAASRQKEIFTLKARLAATESMTHDVIRDLLGVKLNMKNYADLIENQQLDSLVAEAGHHKFEAETKEQEVLSLKKQINEFIEERNGWLEEIERKQAEIMAAHIAVDKLRRQEQLLSTENDILKVENSNHRTRAMELENEEENNLLRSENEQLCFKLRRTEAILSRVEKELAQFRAANGKTPYINFDEEQLLNNKLKETEEERMQLAHKLLGLCTSVLKAAGLKRASNEISPSVAEEALDQLKSRVVSLEMELEDAKLKSRISNERARLSELKPQTLAAPQTNFLSSFDR</sequence>
<evidence type="ECO:0000256" key="5">
    <source>
        <dbReference type="ARBA" id="ARBA00023175"/>
    </source>
</evidence>
<feature type="coiled-coil region" evidence="6">
    <location>
        <begin position="399"/>
        <end position="426"/>
    </location>
</feature>
<evidence type="ECO:0000256" key="3">
    <source>
        <dbReference type="ARBA" id="ARBA00022840"/>
    </source>
</evidence>
<dbReference type="EMBL" id="AUSU01004769">
    <property type="protein sequence ID" value="EPS64519.1"/>
    <property type="molecule type" value="Genomic_DNA"/>
</dbReference>